<proteinExistence type="predicted"/>
<evidence type="ECO:0000313" key="1">
    <source>
        <dbReference type="EMBL" id="KAJ9127865.1"/>
    </source>
</evidence>
<keyword evidence="2" id="KW-1185">Reference proteome</keyword>
<organism evidence="1 2">
    <name type="scientific">Naganishia onofrii</name>
    <dbReference type="NCBI Taxonomy" id="1851511"/>
    <lineage>
        <taxon>Eukaryota</taxon>
        <taxon>Fungi</taxon>
        <taxon>Dikarya</taxon>
        <taxon>Basidiomycota</taxon>
        <taxon>Agaricomycotina</taxon>
        <taxon>Tremellomycetes</taxon>
        <taxon>Filobasidiales</taxon>
        <taxon>Filobasidiaceae</taxon>
        <taxon>Naganishia</taxon>
    </lineage>
</organism>
<dbReference type="EMBL" id="JASBWV010000001">
    <property type="protein sequence ID" value="KAJ9127865.1"/>
    <property type="molecule type" value="Genomic_DNA"/>
</dbReference>
<comment type="caution">
    <text evidence="1">The sequence shown here is derived from an EMBL/GenBank/DDBJ whole genome shotgun (WGS) entry which is preliminary data.</text>
</comment>
<reference evidence="1" key="1">
    <citation type="submission" date="2023-04" db="EMBL/GenBank/DDBJ databases">
        <title>Draft Genome sequencing of Naganishia species isolated from polar environments using Oxford Nanopore Technology.</title>
        <authorList>
            <person name="Leo P."/>
            <person name="Venkateswaran K."/>
        </authorList>
    </citation>
    <scope>NUCLEOTIDE SEQUENCE</scope>
    <source>
        <strain evidence="1">DBVPG 5303</strain>
    </source>
</reference>
<name>A0ACC2XW62_9TREE</name>
<dbReference type="Proteomes" id="UP001234202">
    <property type="component" value="Unassembled WGS sequence"/>
</dbReference>
<evidence type="ECO:0000313" key="2">
    <source>
        <dbReference type="Proteomes" id="UP001234202"/>
    </source>
</evidence>
<protein>
    <submittedName>
        <fullName evidence="1">NRPS-like protein biosynthetic cluster</fullName>
    </submittedName>
</protein>
<accession>A0ACC2XW62</accession>
<sequence>MPIQSPHLSPPPPPLETLFQHYLPSIARFPAYPAFIDGLSGRTITSTQLRTDALRLGRGMQRVLPQNHISGREPAVALIFSPNSVDFPQIFFGCQSVKVITSLANAGYTANELAHQIRDGRPFIAFVHPSLQAMYLGAIDSLKAEGFHSVPKVYWAVPEGEVPGGVKGDVQTYDRLMVDHKETDGYQGAQAEGDEAHDTALLCYSSGTTGLPKGVMTTHHNVNANGVISKSCYPPSMTHGAGSSILGCLPLYHIYGILELGIIPLLNGVPVVILPGFTPERFFSTIARYRITHAYVVPPIVIHMANSPLANAYDLSTLKWTRSAAAPLGKEVVAKVKVRFGVDLIMTQGYGIIVDRLKELIKYNGFQVAPAELEAMLLKHPKIADVAVIGIVSRERGTELPRAAAGKILRRNLRLQAQAQADELELKANNPAVIRMSKL</sequence>
<gene>
    <name evidence="1" type="ORF">QFC24_000149</name>
</gene>